<reference evidence="3" key="1">
    <citation type="submission" date="2019-04" db="EMBL/GenBank/DDBJ databases">
        <title>Friends and foes A comparative genomics studyof 23 Aspergillus species from section Flavi.</title>
        <authorList>
            <consortium name="DOE Joint Genome Institute"/>
            <person name="Kjaerbolling I."/>
            <person name="Vesth T."/>
            <person name="Frisvad J.C."/>
            <person name="Nybo J.L."/>
            <person name="Theobald S."/>
            <person name="Kildgaard S."/>
            <person name="Isbrandt T."/>
            <person name="Kuo A."/>
            <person name="Sato A."/>
            <person name="Lyhne E.K."/>
            <person name="Kogle M.E."/>
            <person name="Wiebenga A."/>
            <person name="Kun R.S."/>
            <person name="Lubbers R.J."/>
            <person name="Makela M.R."/>
            <person name="Barry K."/>
            <person name="Chovatia M."/>
            <person name="Clum A."/>
            <person name="Daum C."/>
            <person name="Haridas S."/>
            <person name="He G."/>
            <person name="LaButti K."/>
            <person name="Lipzen A."/>
            <person name="Mondo S."/>
            <person name="Riley R."/>
            <person name="Salamov A."/>
            <person name="Simmons B.A."/>
            <person name="Magnuson J.K."/>
            <person name="Henrissat B."/>
            <person name="Mortensen U.H."/>
            <person name="Larsen T.O."/>
            <person name="Devries R.P."/>
            <person name="Grigoriev I.V."/>
            <person name="Machida M."/>
            <person name="Baker S.E."/>
            <person name="Andersen M.R."/>
        </authorList>
    </citation>
    <scope>NUCLEOTIDE SEQUENCE [LARGE SCALE GENOMIC DNA]</scope>
    <source>
        <strain evidence="3">CBS 130017</strain>
    </source>
</reference>
<feature type="chain" id="PRO_5024962810" evidence="1">
    <location>
        <begin position="18"/>
        <end position="132"/>
    </location>
</feature>
<evidence type="ECO:0000256" key="1">
    <source>
        <dbReference type="SAM" id="SignalP"/>
    </source>
</evidence>
<keyword evidence="3" id="KW-1185">Reference proteome</keyword>
<feature type="signal peptide" evidence="1">
    <location>
        <begin position="1"/>
        <end position="17"/>
    </location>
</feature>
<sequence>MKIQAMFSLAAVGLAFATPIHNLEKRGEIEQCVKEAVFKALTQVFDDVSSYQKADRELLNSFIPCITNTATQLPDTTDLTQNPSEWLESVNTCAEGIGKDFIDRWTGRGVQFKEIVSVTFSESVSCFASRED</sequence>
<dbReference type="Proteomes" id="UP000325945">
    <property type="component" value="Unassembled WGS sequence"/>
</dbReference>
<protein>
    <submittedName>
        <fullName evidence="2">Uncharacterized protein</fullName>
    </submittedName>
</protein>
<evidence type="ECO:0000313" key="3">
    <source>
        <dbReference type="Proteomes" id="UP000325945"/>
    </source>
</evidence>
<organism evidence="2 3">
    <name type="scientific">Aspergillus sergii</name>
    <dbReference type="NCBI Taxonomy" id="1034303"/>
    <lineage>
        <taxon>Eukaryota</taxon>
        <taxon>Fungi</taxon>
        <taxon>Dikarya</taxon>
        <taxon>Ascomycota</taxon>
        <taxon>Pezizomycotina</taxon>
        <taxon>Eurotiomycetes</taxon>
        <taxon>Eurotiomycetidae</taxon>
        <taxon>Eurotiales</taxon>
        <taxon>Aspergillaceae</taxon>
        <taxon>Aspergillus</taxon>
        <taxon>Aspergillus subgen. Circumdati</taxon>
    </lineage>
</organism>
<proteinExistence type="predicted"/>
<dbReference type="AlphaFoldDB" id="A0A5N6XAZ3"/>
<evidence type="ECO:0000313" key="2">
    <source>
        <dbReference type="EMBL" id="KAE8330425.1"/>
    </source>
</evidence>
<gene>
    <name evidence="2" type="ORF">BDV39DRAFT_170597</name>
</gene>
<accession>A0A5N6XAZ3</accession>
<dbReference type="EMBL" id="ML741774">
    <property type="protein sequence ID" value="KAE8330425.1"/>
    <property type="molecule type" value="Genomic_DNA"/>
</dbReference>
<keyword evidence="1" id="KW-0732">Signal</keyword>
<name>A0A5N6XAZ3_9EURO</name>